<accession>A0A8H4RWN4</accession>
<dbReference type="Proteomes" id="UP000566819">
    <property type="component" value="Unassembled WGS sequence"/>
</dbReference>
<comment type="caution">
    <text evidence="1">The sequence shown here is derived from an EMBL/GenBank/DDBJ whole genome shotgun (WGS) entry which is preliminary data.</text>
</comment>
<dbReference type="AlphaFoldDB" id="A0A8H4RWN4"/>
<dbReference type="EMBL" id="JAAMPI010000024">
    <property type="protein sequence ID" value="KAF4637382.1"/>
    <property type="molecule type" value="Genomic_DNA"/>
</dbReference>
<organism evidence="1 2">
    <name type="scientific">Cudoniella acicularis</name>
    <dbReference type="NCBI Taxonomy" id="354080"/>
    <lineage>
        <taxon>Eukaryota</taxon>
        <taxon>Fungi</taxon>
        <taxon>Dikarya</taxon>
        <taxon>Ascomycota</taxon>
        <taxon>Pezizomycotina</taxon>
        <taxon>Leotiomycetes</taxon>
        <taxon>Helotiales</taxon>
        <taxon>Tricladiaceae</taxon>
        <taxon>Cudoniella</taxon>
    </lineage>
</organism>
<dbReference type="OrthoDB" id="3795850at2759"/>
<evidence type="ECO:0000313" key="2">
    <source>
        <dbReference type="Proteomes" id="UP000566819"/>
    </source>
</evidence>
<protein>
    <submittedName>
        <fullName evidence="1">Uncharacterized protein</fullName>
    </submittedName>
</protein>
<proteinExistence type="predicted"/>
<keyword evidence="2" id="KW-1185">Reference proteome</keyword>
<gene>
    <name evidence="1" type="ORF">G7Y89_g668</name>
</gene>
<reference evidence="1 2" key="1">
    <citation type="submission" date="2020-03" db="EMBL/GenBank/DDBJ databases">
        <title>Draft Genome Sequence of Cudoniella acicularis.</title>
        <authorList>
            <person name="Buettner E."/>
            <person name="Kellner H."/>
        </authorList>
    </citation>
    <scope>NUCLEOTIDE SEQUENCE [LARGE SCALE GENOMIC DNA]</scope>
    <source>
        <strain evidence="1 2">DSM 108380</strain>
    </source>
</reference>
<evidence type="ECO:0000313" key="1">
    <source>
        <dbReference type="EMBL" id="KAF4637382.1"/>
    </source>
</evidence>
<name>A0A8H4RWN4_9HELO</name>
<sequence length="239" mass="27885">MSRDDDEDPAMVWAYEVDPVKLGSHLDTYSVSRLPLEVFKMIENKVFEVHLAALMPQWEQDYSCFRDECRPTDHYAPWEIENFIDIIKISEPEPLKQLDSIMDRYGTHEFRHNNFRYSWRCKLDPLGGLPPRANYIGHTKFLLKQDFGLDVLAGQYEFMIFKRTVSYITLPMSALEHRQLFIREMSNGWRSYVTYDINTMGPLNEGPFHAALKALRLENDNTKGATPFLDTSYISVSSP</sequence>